<dbReference type="AlphaFoldDB" id="A0A6A5WZ90"/>
<feature type="compositionally biased region" description="Polar residues" evidence="1">
    <location>
        <begin position="1"/>
        <end position="22"/>
    </location>
</feature>
<gene>
    <name evidence="2" type="ORF">P154DRAFT_218453</name>
</gene>
<reference evidence="2" key="1">
    <citation type="journal article" date="2020" name="Stud. Mycol.">
        <title>101 Dothideomycetes genomes: a test case for predicting lifestyles and emergence of pathogens.</title>
        <authorList>
            <person name="Haridas S."/>
            <person name="Albert R."/>
            <person name="Binder M."/>
            <person name="Bloem J."/>
            <person name="Labutti K."/>
            <person name="Salamov A."/>
            <person name="Andreopoulos B."/>
            <person name="Baker S."/>
            <person name="Barry K."/>
            <person name="Bills G."/>
            <person name="Bluhm B."/>
            <person name="Cannon C."/>
            <person name="Castanera R."/>
            <person name="Culley D."/>
            <person name="Daum C."/>
            <person name="Ezra D."/>
            <person name="Gonzalez J."/>
            <person name="Henrissat B."/>
            <person name="Kuo A."/>
            <person name="Liang C."/>
            <person name="Lipzen A."/>
            <person name="Lutzoni F."/>
            <person name="Magnuson J."/>
            <person name="Mondo S."/>
            <person name="Nolan M."/>
            <person name="Ohm R."/>
            <person name="Pangilinan J."/>
            <person name="Park H.-J."/>
            <person name="Ramirez L."/>
            <person name="Alfaro M."/>
            <person name="Sun H."/>
            <person name="Tritt A."/>
            <person name="Yoshinaga Y."/>
            <person name="Zwiers L.-H."/>
            <person name="Turgeon B."/>
            <person name="Goodwin S."/>
            <person name="Spatafora J."/>
            <person name="Crous P."/>
            <person name="Grigoriev I."/>
        </authorList>
    </citation>
    <scope>NUCLEOTIDE SEQUENCE</scope>
    <source>
        <strain evidence="2">CBS 123094</strain>
    </source>
</reference>
<name>A0A6A5WZ90_9PLEO</name>
<protein>
    <submittedName>
        <fullName evidence="2">Uncharacterized protein</fullName>
    </submittedName>
</protein>
<dbReference type="EMBL" id="ML977559">
    <property type="protein sequence ID" value="KAF2006498.1"/>
    <property type="molecule type" value="Genomic_DNA"/>
</dbReference>
<evidence type="ECO:0000313" key="3">
    <source>
        <dbReference type="Proteomes" id="UP000799779"/>
    </source>
</evidence>
<keyword evidence="3" id="KW-1185">Reference proteome</keyword>
<sequence length="118" mass="12327">MAGPSLSATQLAGPSARITASTSPPPQRLLPTFAVSGIRPLCEKRHPNAPIGVCAAILLEQSSTTSPPHEQGPSALPWARASMLVPGAAHLCAPAWMTYTECIHIAHMSPAGIDSRVW</sequence>
<proteinExistence type="predicted"/>
<organism evidence="2 3">
    <name type="scientific">Amniculicola lignicola CBS 123094</name>
    <dbReference type="NCBI Taxonomy" id="1392246"/>
    <lineage>
        <taxon>Eukaryota</taxon>
        <taxon>Fungi</taxon>
        <taxon>Dikarya</taxon>
        <taxon>Ascomycota</taxon>
        <taxon>Pezizomycotina</taxon>
        <taxon>Dothideomycetes</taxon>
        <taxon>Pleosporomycetidae</taxon>
        <taxon>Pleosporales</taxon>
        <taxon>Amniculicolaceae</taxon>
        <taxon>Amniculicola</taxon>
    </lineage>
</organism>
<evidence type="ECO:0000256" key="1">
    <source>
        <dbReference type="SAM" id="MobiDB-lite"/>
    </source>
</evidence>
<accession>A0A6A5WZ90</accession>
<evidence type="ECO:0000313" key="2">
    <source>
        <dbReference type="EMBL" id="KAF2006498.1"/>
    </source>
</evidence>
<feature type="region of interest" description="Disordered" evidence="1">
    <location>
        <begin position="1"/>
        <end position="26"/>
    </location>
</feature>
<dbReference type="Proteomes" id="UP000799779">
    <property type="component" value="Unassembled WGS sequence"/>
</dbReference>